<dbReference type="CDD" id="cd04187">
    <property type="entry name" value="DPM1_like_bac"/>
    <property type="match status" value="1"/>
</dbReference>
<evidence type="ECO:0000256" key="1">
    <source>
        <dbReference type="ARBA" id="ARBA00004141"/>
    </source>
</evidence>
<evidence type="ECO:0000256" key="5">
    <source>
        <dbReference type="ARBA" id="ARBA00022989"/>
    </source>
</evidence>
<proteinExistence type="predicted"/>
<evidence type="ECO:0000313" key="11">
    <source>
        <dbReference type="Proteomes" id="UP000292307"/>
    </source>
</evidence>
<keyword evidence="3 9" id="KW-0808">Transferase</keyword>
<dbReference type="GO" id="GO:0016757">
    <property type="term" value="F:glycosyltransferase activity"/>
    <property type="evidence" value="ECO:0007669"/>
    <property type="project" value="UniProtKB-KW"/>
</dbReference>
<name>A0A411X241_9BURK</name>
<evidence type="ECO:0000313" key="10">
    <source>
        <dbReference type="EMBL" id="QBI03024.1"/>
    </source>
</evidence>
<reference evidence="9" key="1">
    <citation type="journal article" date="2014" name="Int. J. Syst. Evol. Microbiol.">
        <title>Complete genome sequence of Corynebacterium casei LMG S-19264T (=DSM 44701T), isolated from a smear-ripened cheese.</title>
        <authorList>
            <consortium name="US DOE Joint Genome Institute (JGI-PGF)"/>
            <person name="Walter F."/>
            <person name="Albersmeier A."/>
            <person name="Kalinowski J."/>
            <person name="Ruckert C."/>
        </authorList>
    </citation>
    <scope>NUCLEOTIDE SEQUENCE</scope>
    <source>
        <strain evidence="9">KCTC 12343</strain>
    </source>
</reference>
<dbReference type="InterPro" id="IPR029044">
    <property type="entry name" value="Nucleotide-diphossugar_trans"/>
</dbReference>
<dbReference type="SUPFAM" id="SSF53448">
    <property type="entry name" value="Nucleotide-diphospho-sugar transferases"/>
    <property type="match status" value="1"/>
</dbReference>
<evidence type="ECO:0000256" key="6">
    <source>
        <dbReference type="ARBA" id="ARBA00023136"/>
    </source>
</evidence>
<feature type="transmembrane region" description="Helical" evidence="7">
    <location>
        <begin position="267"/>
        <end position="292"/>
    </location>
</feature>
<evidence type="ECO:0000256" key="2">
    <source>
        <dbReference type="ARBA" id="ARBA00022676"/>
    </source>
</evidence>
<evidence type="ECO:0000313" key="9">
    <source>
        <dbReference type="EMBL" id="GGY58368.1"/>
    </source>
</evidence>
<evidence type="ECO:0000256" key="7">
    <source>
        <dbReference type="SAM" id="Phobius"/>
    </source>
</evidence>
<feature type="transmembrane region" description="Helical" evidence="7">
    <location>
        <begin position="235"/>
        <end position="255"/>
    </location>
</feature>
<keyword evidence="6 7" id="KW-0472">Membrane</keyword>
<feature type="domain" description="Glycosyltransferase 2-like" evidence="8">
    <location>
        <begin position="7"/>
        <end position="172"/>
    </location>
</feature>
<keyword evidence="11" id="KW-1185">Reference proteome</keyword>
<sequence>MPTLHLVVPCYNEEAVLAESCRQFVELLEKLIGKGKINASSQVVFVDDGSRDKTWLLIEKEASRRSHVTGIKLSRNRGHQNAVLAGLMASNADVVITIDADLQDDINVIETMIDHHAQGSEIVYGVRNDRSSDSLFKRNSAVAFYKLLAWFGVDLIHNHADFRLMSRKIIDALREYNEVNLYLRGIIPLIGFKATTVEYVRKERFAGETKYPLKKMLKLAGEAITSFSTVPLQMITMLGFIVFGCSLLVGGWVIWTALFTKNAVPGWASTVFPLTLLGGIQLLCLGVIGAYLGKIYGETKSRPRYFVERTVTGLPVQDRELVPE</sequence>
<dbReference type="InterPro" id="IPR001173">
    <property type="entry name" value="Glyco_trans_2-like"/>
</dbReference>
<reference evidence="9" key="3">
    <citation type="submission" date="2022-12" db="EMBL/GenBank/DDBJ databases">
        <authorList>
            <person name="Sun Q."/>
            <person name="Kim S."/>
        </authorList>
    </citation>
    <scope>NUCLEOTIDE SEQUENCE</scope>
    <source>
        <strain evidence="9">KCTC 12343</strain>
    </source>
</reference>
<dbReference type="InterPro" id="IPR050256">
    <property type="entry name" value="Glycosyltransferase_2"/>
</dbReference>
<accession>A0A411X241</accession>
<dbReference type="Proteomes" id="UP000292307">
    <property type="component" value="Chromosome"/>
</dbReference>
<evidence type="ECO:0000313" key="12">
    <source>
        <dbReference type="Proteomes" id="UP000628442"/>
    </source>
</evidence>
<comment type="subcellular location">
    <subcellularLocation>
        <location evidence="1">Membrane</location>
        <topology evidence="1">Multi-pass membrane protein</topology>
    </subcellularLocation>
</comment>
<protein>
    <submittedName>
        <fullName evidence="9">Glycosyl transferase</fullName>
    </submittedName>
    <submittedName>
        <fullName evidence="10">Glycosyltransferase</fullName>
    </submittedName>
</protein>
<keyword evidence="5 7" id="KW-1133">Transmembrane helix</keyword>
<dbReference type="PANTHER" id="PTHR48090:SF1">
    <property type="entry name" value="PROPHAGE BACTOPRENOL GLUCOSYL TRANSFERASE HOMOLOG"/>
    <property type="match status" value="1"/>
</dbReference>
<dbReference type="OrthoDB" id="9811884at2"/>
<dbReference type="Proteomes" id="UP000628442">
    <property type="component" value="Unassembled WGS sequence"/>
</dbReference>
<evidence type="ECO:0000256" key="4">
    <source>
        <dbReference type="ARBA" id="ARBA00022692"/>
    </source>
</evidence>
<reference evidence="10 11" key="2">
    <citation type="submission" date="2019-02" db="EMBL/GenBank/DDBJ databases">
        <title>Draft Genome Sequences of Six Type Strains of the Genus Massilia.</title>
        <authorList>
            <person name="Miess H."/>
            <person name="Frediansyhah A."/>
            <person name="Gross H."/>
        </authorList>
    </citation>
    <scope>NUCLEOTIDE SEQUENCE [LARGE SCALE GENOMIC DNA]</scope>
    <source>
        <strain evidence="10 11">DSM 17472</strain>
    </source>
</reference>
<dbReference type="PANTHER" id="PTHR48090">
    <property type="entry name" value="UNDECAPRENYL-PHOSPHATE 4-DEOXY-4-FORMAMIDO-L-ARABINOSE TRANSFERASE-RELATED"/>
    <property type="match status" value="1"/>
</dbReference>
<dbReference type="Pfam" id="PF00535">
    <property type="entry name" value="Glycos_transf_2"/>
    <property type="match status" value="1"/>
</dbReference>
<dbReference type="EMBL" id="CP036401">
    <property type="protein sequence ID" value="QBI03024.1"/>
    <property type="molecule type" value="Genomic_DNA"/>
</dbReference>
<dbReference type="EMBL" id="BMWV01000012">
    <property type="protein sequence ID" value="GGY58368.1"/>
    <property type="molecule type" value="Genomic_DNA"/>
</dbReference>
<organism evidence="9 12">
    <name type="scientific">Pseudoduganella albidiflava</name>
    <dbReference type="NCBI Taxonomy" id="321983"/>
    <lineage>
        <taxon>Bacteria</taxon>
        <taxon>Pseudomonadati</taxon>
        <taxon>Pseudomonadota</taxon>
        <taxon>Betaproteobacteria</taxon>
        <taxon>Burkholderiales</taxon>
        <taxon>Oxalobacteraceae</taxon>
        <taxon>Telluria group</taxon>
        <taxon>Pseudoduganella</taxon>
    </lineage>
</organism>
<evidence type="ECO:0000259" key="8">
    <source>
        <dbReference type="Pfam" id="PF00535"/>
    </source>
</evidence>
<dbReference type="RefSeq" id="WP_131147132.1">
    <property type="nucleotide sequence ID" value="NZ_BMWV01000012.1"/>
</dbReference>
<dbReference type="Gene3D" id="3.90.550.10">
    <property type="entry name" value="Spore Coat Polysaccharide Biosynthesis Protein SpsA, Chain A"/>
    <property type="match status" value="1"/>
</dbReference>
<keyword evidence="4 7" id="KW-0812">Transmembrane</keyword>
<gene>
    <name evidence="10" type="ORF">EYF70_20915</name>
    <name evidence="9" type="ORF">GCM10007387_46090</name>
</gene>
<dbReference type="GO" id="GO:0005886">
    <property type="term" value="C:plasma membrane"/>
    <property type="evidence" value="ECO:0007669"/>
    <property type="project" value="TreeGrafter"/>
</dbReference>
<evidence type="ECO:0000256" key="3">
    <source>
        <dbReference type="ARBA" id="ARBA00022679"/>
    </source>
</evidence>
<dbReference type="AlphaFoldDB" id="A0A411X241"/>
<keyword evidence="2" id="KW-0328">Glycosyltransferase</keyword>